<dbReference type="Pfam" id="PF13349">
    <property type="entry name" value="DUF4097"/>
    <property type="match status" value="1"/>
</dbReference>
<comment type="caution">
    <text evidence="2">The sequence shown here is derived from an EMBL/GenBank/DDBJ whole genome shotgun (WGS) entry which is preliminary data.</text>
</comment>
<dbReference type="Proteomes" id="UP000479132">
    <property type="component" value="Unassembled WGS sequence"/>
</dbReference>
<feature type="domain" description="DUF4097" evidence="1">
    <location>
        <begin position="86"/>
        <end position="272"/>
    </location>
</feature>
<keyword evidence="3" id="KW-1185">Reference proteome</keyword>
<dbReference type="AlphaFoldDB" id="A0A6M1SWE7"/>
<gene>
    <name evidence="2" type="ORF">G3569_05945</name>
</gene>
<dbReference type="PANTHER" id="PTHR34094:SF1">
    <property type="entry name" value="PROTEIN FAM185A"/>
    <property type="match status" value="1"/>
</dbReference>
<evidence type="ECO:0000313" key="3">
    <source>
        <dbReference type="Proteomes" id="UP000479132"/>
    </source>
</evidence>
<name>A0A6M1SWE7_9BACT</name>
<dbReference type="InterPro" id="IPR025164">
    <property type="entry name" value="Toastrack_DUF4097"/>
</dbReference>
<dbReference type="PANTHER" id="PTHR34094">
    <property type="match status" value="1"/>
</dbReference>
<evidence type="ECO:0000259" key="1">
    <source>
        <dbReference type="Pfam" id="PF13349"/>
    </source>
</evidence>
<evidence type="ECO:0000313" key="2">
    <source>
        <dbReference type="EMBL" id="NGP87886.1"/>
    </source>
</evidence>
<sequence length="314" mass="34264">MAIYLFFVIPTYSFNGGVVDSITTTENGRPSTSKPYITKEFSISGAGALKAFTANGNIDVLPSSSIDQVTVELYVDRGFSFWSNANNLDNFRITILKRDNEIVASVERKKRDTGLFSGSISFSFKIYVPESMSSELKTLSGDISLAEVHGQQMVKTGGGHISVTDASGQFKGYTSAGNIEIKDSQGTIYAQSESGDIRIDRSSGEFRLRTKEGNILSERISGTMLGRVKNGDISARFIRVGKGINLETTAGDIDVEVPNRTGYQLMLRGSKIQFAESDEVDGQIETDHIKGRYGDSGPPIELRTYAGKIMLEIK</sequence>
<protein>
    <submittedName>
        <fullName evidence="2">DUF4097 domain-containing protein</fullName>
    </submittedName>
</protein>
<dbReference type="EMBL" id="JAALLS010000006">
    <property type="protein sequence ID" value="NGP87886.1"/>
    <property type="molecule type" value="Genomic_DNA"/>
</dbReference>
<organism evidence="2 3">
    <name type="scientific">Fodinibius halophilus</name>
    <dbReference type="NCBI Taxonomy" id="1736908"/>
    <lineage>
        <taxon>Bacteria</taxon>
        <taxon>Pseudomonadati</taxon>
        <taxon>Balneolota</taxon>
        <taxon>Balneolia</taxon>
        <taxon>Balneolales</taxon>
        <taxon>Balneolaceae</taxon>
        <taxon>Fodinibius</taxon>
    </lineage>
</organism>
<proteinExistence type="predicted"/>
<dbReference type="RefSeq" id="WP_165267068.1">
    <property type="nucleotide sequence ID" value="NZ_JAALLS010000006.1"/>
</dbReference>
<reference evidence="2 3" key="1">
    <citation type="submission" date="2020-02" db="EMBL/GenBank/DDBJ databases">
        <title>Aliifodinibius halophilus 2W32, complete genome.</title>
        <authorList>
            <person name="Li Y."/>
            <person name="Wu S."/>
        </authorList>
    </citation>
    <scope>NUCLEOTIDE SEQUENCE [LARGE SCALE GENOMIC DNA]</scope>
    <source>
        <strain evidence="2 3">2W32</strain>
    </source>
</reference>
<accession>A0A6M1SWE7</accession>